<proteinExistence type="inferred from homology"/>
<dbReference type="CDD" id="cd06442">
    <property type="entry name" value="DPM1_like"/>
    <property type="match status" value="1"/>
</dbReference>
<feature type="domain" description="Glycosyltransferase 2-like" evidence="4">
    <location>
        <begin position="10"/>
        <end position="173"/>
    </location>
</feature>
<organism evidence="5 6">
    <name type="scientific">Nocardioides mangrovicus</name>
    <dbReference type="NCBI Taxonomy" id="2478913"/>
    <lineage>
        <taxon>Bacteria</taxon>
        <taxon>Bacillati</taxon>
        <taxon>Actinomycetota</taxon>
        <taxon>Actinomycetes</taxon>
        <taxon>Propionibacteriales</taxon>
        <taxon>Nocardioidaceae</taxon>
        <taxon>Nocardioides</taxon>
    </lineage>
</organism>
<dbReference type="InterPro" id="IPR029044">
    <property type="entry name" value="Nucleotide-diphossugar_trans"/>
</dbReference>
<accession>A0A3L8P2A2</accession>
<dbReference type="GO" id="GO:0009247">
    <property type="term" value="P:glycolipid biosynthetic process"/>
    <property type="evidence" value="ECO:0007669"/>
    <property type="project" value="TreeGrafter"/>
</dbReference>
<dbReference type="Pfam" id="PF00535">
    <property type="entry name" value="Glycos_transf_2"/>
    <property type="match status" value="1"/>
</dbReference>
<comment type="caution">
    <text evidence="5">The sequence shown here is derived from an EMBL/GenBank/DDBJ whole genome shotgun (WGS) entry which is preliminary data.</text>
</comment>
<dbReference type="EMBL" id="RDBE01000007">
    <property type="protein sequence ID" value="RLV49097.1"/>
    <property type="molecule type" value="Genomic_DNA"/>
</dbReference>
<evidence type="ECO:0000313" key="5">
    <source>
        <dbReference type="EMBL" id="RLV49097.1"/>
    </source>
</evidence>
<dbReference type="Proteomes" id="UP000281708">
    <property type="component" value="Unassembled WGS sequence"/>
</dbReference>
<dbReference type="SUPFAM" id="SSF53448">
    <property type="entry name" value="Nucleotide-diphospho-sugar transferases"/>
    <property type="match status" value="1"/>
</dbReference>
<dbReference type="PANTHER" id="PTHR43398">
    <property type="entry name" value="DOLICHOL-PHOSPHATE MANNOSYLTRANSFERASE SUBUNIT 1"/>
    <property type="match status" value="1"/>
</dbReference>
<comment type="similarity">
    <text evidence="1">Belongs to the glycosyltransferase 2 family.</text>
</comment>
<evidence type="ECO:0000256" key="1">
    <source>
        <dbReference type="ARBA" id="ARBA00006739"/>
    </source>
</evidence>
<evidence type="ECO:0000256" key="3">
    <source>
        <dbReference type="ARBA" id="ARBA00022679"/>
    </source>
</evidence>
<dbReference type="FunFam" id="3.90.550.10:FF:000122">
    <property type="entry name" value="Dolichol-phosphate mannosyltransferase subunit 1"/>
    <property type="match status" value="1"/>
</dbReference>
<keyword evidence="3" id="KW-0808">Transferase</keyword>
<dbReference type="OrthoDB" id="9810303at2"/>
<dbReference type="AlphaFoldDB" id="A0A3L8P2A2"/>
<name>A0A3L8P2A2_9ACTN</name>
<dbReference type="GO" id="GO:0004582">
    <property type="term" value="F:dolichyl-phosphate beta-D-mannosyltransferase activity"/>
    <property type="evidence" value="ECO:0007669"/>
    <property type="project" value="InterPro"/>
</dbReference>
<dbReference type="InterPro" id="IPR001173">
    <property type="entry name" value="Glyco_trans_2-like"/>
</dbReference>
<dbReference type="GO" id="GO:0016020">
    <property type="term" value="C:membrane"/>
    <property type="evidence" value="ECO:0007669"/>
    <property type="project" value="GOC"/>
</dbReference>
<keyword evidence="6" id="KW-1185">Reference proteome</keyword>
<dbReference type="RefSeq" id="WP_121806200.1">
    <property type="nucleotide sequence ID" value="NZ_RDBE01000007.1"/>
</dbReference>
<keyword evidence="2" id="KW-0328">Glycosyltransferase</keyword>
<sequence>MTENPAQTLVVIPTYNEIDNLRPIVQRTLSATSADVLVVDDASPDGTGELADRLAAELAPRVHVLHRTGKQGLGAAYLHAFSWALNRGYDAVVEMDADGSHSPEQLPRLLRRLDTADVVLGSRWIAEGGVVDWPLSRRLLSRGGNWYVRRALGLDVHDATGGFRAYRAQALRAVDLTGVASHGYCFQVDLVRRALVAGMRVAEVPITFRERQYGTSKMSGSIVREALWRVTVWGAASRLGRRTPSDLVGLPAARPVREAPRAA</sequence>
<protein>
    <submittedName>
        <fullName evidence="5">Polyprenol monophosphomannose synthase</fullName>
    </submittedName>
</protein>
<evidence type="ECO:0000313" key="6">
    <source>
        <dbReference type="Proteomes" id="UP000281708"/>
    </source>
</evidence>
<dbReference type="InterPro" id="IPR039528">
    <property type="entry name" value="DPM1-like"/>
</dbReference>
<evidence type="ECO:0000256" key="2">
    <source>
        <dbReference type="ARBA" id="ARBA00022676"/>
    </source>
</evidence>
<evidence type="ECO:0000259" key="4">
    <source>
        <dbReference type="Pfam" id="PF00535"/>
    </source>
</evidence>
<dbReference type="PANTHER" id="PTHR43398:SF1">
    <property type="entry name" value="DOLICHOL-PHOSPHATE MANNOSYLTRANSFERASE SUBUNIT 1"/>
    <property type="match status" value="1"/>
</dbReference>
<dbReference type="Gene3D" id="3.90.550.10">
    <property type="entry name" value="Spore Coat Polysaccharide Biosynthesis Protein SpsA, Chain A"/>
    <property type="match status" value="1"/>
</dbReference>
<gene>
    <name evidence="5" type="ORF">D9V37_11030</name>
</gene>
<reference evidence="5 6" key="1">
    <citation type="submission" date="2018-10" db="EMBL/GenBank/DDBJ databases">
        <title>Marmoricola sp. 4Q3S-7 whole genome shotgun sequence.</title>
        <authorList>
            <person name="Li F."/>
        </authorList>
    </citation>
    <scope>NUCLEOTIDE SEQUENCE [LARGE SCALE GENOMIC DNA]</scope>
    <source>
        <strain evidence="5 6">4Q3S-7</strain>
    </source>
</reference>